<dbReference type="EMBL" id="QDEB01023229">
    <property type="protein sequence ID" value="RZC40774.1"/>
    <property type="molecule type" value="Genomic_DNA"/>
</dbReference>
<evidence type="ECO:0000256" key="2">
    <source>
        <dbReference type="ARBA" id="ARBA00022833"/>
    </source>
</evidence>
<dbReference type="Pfam" id="PF13920">
    <property type="entry name" value="zf-C3HC4_3"/>
    <property type="match status" value="1"/>
</dbReference>
<gene>
    <name evidence="6" type="ORF">BDFB_007896</name>
</gene>
<reference evidence="6 7" key="1">
    <citation type="submission" date="2017-03" db="EMBL/GenBank/DDBJ databases">
        <title>Genome of the blue death feigning beetle - Asbolus verrucosus.</title>
        <authorList>
            <person name="Rider S.D."/>
        </authorList>
    </citation>
    <scope>NUCLEOTIDE SEQUENCE [LARGE SCALE GENOMIC DNA]</scope>
    <source>
        <strain evidence="6">Butters</strain>
        <tissue evidence="6">Head and leg muscle</tissue>
    </source>
</reference>
<comment type="caution">
    <text evidence="6">The sequence shown here is derived from an EMBL/GenBank/DDBJ whole genome shotgun (WGS) entry which is preliminary data.</text>
</comment>
<accession>A0A482W6L3</accession>
<evidence type="ECO:0000256" key="1">
    <source>
        <dbReference type="ARBA" id="ARBA00022771"/>
    </source>
</evidence>
<evidence type="ECO:0000259" key="5">
    <source>
        <dbReference type="PROSITE" id="PS50089"/>
    </source>
</evidence>
<keyword evidence="1 3" id="KW-0479">Metal-binding</keyword>
<dbReference type="GO" id="GO:0008270">
    <property type="term" value="F:zinc ion binding"/>
    <property type="evidence" value="ECO:0007669"/>
    <property type="project" value="UniProtKB-KW"/>
</dbReference>
<sequence>DKLLSKLEESEPELATCQEEECVICINAKATMQTAPCGHQVVCRKCFVKTIQIAVSQRLLPLRCVICRAKILRLKVNPSDGREAIKSIDFVLQTGPMLPSSASGYSVNSRSSSVPQSDSLYSVSSGGSSVSSTSCSSEGSRKSSSCCGGRCMGAYPRQPVTGAIRRSQQHAMKIRLQEYCHPEKGNINRLPPIRELPGASPSHNTPPASTRIRCAQKIVTQLEAVPLLGKNRNKYEKLPQDDLDEEVKKEKKWWPDRTKNEEKIDNKKNELTEKHMEMKEKQKLEDKKNSIKEERL</sequence>
<feature type="region of interest" description="Disordered" evidence="4">
    <location>
        <begin position="102"/>
        <end position="147"/>
    </location>
</feature>
<dbReference type="OrthoDB" id="6381204at2759"/>
<name>A0A482W6L3_ASBVE</name>
<evidence type="ECO:0000256" key="3">
    <source>
        <dbReference type="PROSITE-ProRule" id="PRU00175"/>
    </source>
</evidence>
<dbReference type="STRING" id="1661398.A0A482W6L3"/>
<dbReference type="InterPro" id="IPR013083">
    <property type="entry name" value="Znf_RING/FYVE/PHD"/>
</dbReference>
<protein>
    <recommendedName>
        <fullName evidence="5">RING-type domain-containing protein</fullName>
    </recommendedName>
</protein>
<dbReference type="InterPro" id="IPR001841">
    <property type="entry name" value="Znf_RING"/>
</dbReference>
<evidence type="ECO:0000313" key="6">
    <source>
        <dbReference type="EMBL" id="RZC40774.1"/>
    </source>
</evidence>
<feature type="domain" description="RING-type" evidence="5">
    <location>
        <begin position="22"/>
        <end position="68"/>
    </location>
</feature>
<feature type="non-terminal residue" evidence="6">
    <location>
        <position position="1"/>
    </location>
</feature>
<keyword evidence="2" id="KW-0862">Zinc</keyword>
<keyword evidence="1 3" id="KW-0863">Zinc-finger</keyword>
<dbReference type="Gene3D" id="3.30.40.10">
    <property type="entry name" value="Zinc/RING finger domain, C3HC4 (zinc finger)"/>
    <property type="match status" value="1"/>
</dbReference>
<dbReference type="Proteomes" id="UP000292052">
    <property type="component" value="Unassembled WGS sequence"/>
</dbReference>
<proteinExistence type="predicted"/>
<feature type="region of interest" description="Disordered" evidence="4">
    <location>
        <begin position="241"/>
        <end position="296"/>
    </location>
</feature>
<evidence type="ECO:0000313" key="7">
    <source>
        <dbReference type="Proteomes" id="UP000292052"/>
    </source>
</evidence>
<organism evidence="6 7">
    <name type="scientific">Asbolus verrucosus</name>
    <name type="common">Desert ironclad beetle</name>
    <dbReference type="NCBI Taxonomy" id="1661398"/>
    <lineage>
        <taxon>Eukaryota</taxon>
        <taxon>Metazoa</taxon>
        <taxon>Ecdysozoa</taxon>
        <taxon>Arthropoda</taxon>
        <taxon>Hexapoda</taxon>
        <taxon>Insecta</taxon>
        <taxon>Pterygota</taxon>
        <taxon>Neoptera</taxon>
        <taxon>Endopterygota</taxon>
        <taxon>Coleoptera</taxon>
        <taxon>Polyphaga</taxon>
        <taxon>Cucujiformia</taxon>
        <taxon>Tenebrionidae</taxon>
        <taxon>Pimeliinae</taxon>
        <taxon>Asbolus</taxon>
    </lineage>
</organism>
<dbReference type="SUPFAM" id="SSF57850">
    <property type="entry name" value="RING/U-box"/>
    <property type="match status" value="1"/>
</dbReference>
<dbReference type="AlphaFoldDB" id="A0A482W6L3"/>
<evidence type="ECO:0000256" key="4">
    <source>
        <dbReference type="SAM" id="MobiDB-lite"/>
    </source>
</evidence>
<dbReference type="PROSITE" id="PS50089">
    <property type="entry name" value="ZF_RING_2"/>
    <property type="match status" value="1"/>
</dbReference>
<keyword evidence="7" id="KW-1185">Reference proteome</keyword>